<dbReference type="Proteomes" id="UP000016566">
    <property type="component" value="Unassembled WGS sequence"/>
</dbReference>
<comment type="caution">
    <text evidence="1">The sequence shown here is derived from an EMBL/GenBank/DDBJ whole genome shotgun (WGS) entry which is preliminary data.</text>
</comment>
<dbReference type="AlphaFoldDB" id="U2YHZ6"/>
<accession>U2YHZ6</accession>
<name>U2YHZ6_9RHOB</name>
<dbReference type="eggNOG" id="ENOG5030U07">
    <property type="taxonomic scope" value="Bacteria"/>
</dbReference>
<dbReference type="STRING" id="1337093.MBELCI_0308"/>
<organism evidence="1 2">
    <name type="scientific">Limimaricola cinnabarinus LL-001</name>
    <dbReference type="NCBI Taxonomy" id="1337093"/>
    <lineage>
        <taxon>Bacteria</taxon>
        <taxon>Pseudomonadati</taxon>
        <taxon>Pseudomonadota</taxon>
        <taxon>Alphaproteobacteria</taxon>
        <taxon>Rhodobacterales</taxon>
        <taxon>Paracoccaceae</taxon>
        <taxon>Limimaricola</taxon>
    </lineage>
</organism>
<proteinExistence type="predicted"/>
<dbReference type="SUPFAM" id="SSF48613">
    <property type="entry name" value="Heme oxygenase-like"/>
    <property type="match status" value="1"/>
</dbReference>
<gene>
    <name evidence="1" type="ORF">MBELCI_0308</name>
</gene>
<keyword evidence="2" id="KW-1185">Reference proteome</keyword>
<sequence>MSLRQRLRSDLAPCHDRLDRFFSDIDLATPPGLLLFLRAHRAAFATIRPAPGGRTGQPLLDTMIAAIDADLRHLGTAPPPRLTSLTLTHADAQDYVLLGSRLGSQVLRRRWQAATDPRVQGAGAYLSLPPLTDRWRAFCDAAGASPADGTQADATLTQSRQLFELFLAAGHAACRDAAPLVSERTA</sequence>
<protein>
    <recommendedName>
        <fullName evidence="3">Heme oxygenase</fullName>
    </recommendedName>
</protein>
<evidence type="ECO:0000313" key="1">
    <source>
        <dbReference type="EMBL" id="GAD54256.1"/>
    </source>
</evidence>
<evidence type="ECO:0000313" key="2">
    <source>
        <dbReference type="Proteomes" id="UP000016566"/>
    </source>
</evidence>
<evidence type="ECO:0008006" key="3">
    <source>
        <dbReference type="Google" id="ProtNLM"/>
    </source>
</evidence>
<reference evidence="1" key="1">
    <citation type="journal article" date="2013" name="Genome Announc.">
        <title>Draft Genome Sequence of Loktanella cinnabarina LL-001T, Isolated from Deep-Sea Floor Sediment.</title>
        <authorList>
            <person name="Nishi S."/>
            <person name="Tsubouchi T."/>
            <person name="Takaki Y."/>
            <person name="Koyanagi R."/>
            <person name="Satoh N."/>
            <person name="Maruyama T."/>
            <person name="Hatada Y."/>
        </authorList>
    </citation>
    <scope>NUCLEOTIDE SEQUENCE [LARGE SCALE GENOMIC DNA]</scope>
    <source>
        <strain evidence="1">LL-001</strain>
    </source>
</reference>
<dbReference type="Gene3D" id="1.20.910.10">
    <property type="entry name" value="Heme oxygenase-like"/>
    <property type="match status" value="1"/>
</dbReference>
<dbReference type="InterPro" id="IPR016084">
    <property type="entry name" value="Haem_Oase-like_multi-hlx"/>
</dbReference>
<dbReference type="EMBL" id="BATB01000002">
    <property type="protein sequence ID" value="GAD54256.1"/>
    <property type="molecule type" value="Genomic_DNA"/>
</dbReference>